<proteinExistence type="predicted"/>
<gene>
    <name evidence="2" type="ORF">SPHA_57120</name>
</gene>
<evidence type="ECO:0000313" key="2">
    <source>
        <dbReference type="EMBL" id="CAE1304546.1"/>
    </source>
</evidence>
<name>A0A812DI10_ACAPH</name>
<organism evidence="2 3">
    <name type="scientific">Acanthosepion pharaonis</name>
    <name type="common">Pharaoh cuttlefish</name>
    <name type="synonym">Sepia pharaonis</name>
    <dbReference type="NCBI Taxonomy" id="158019"/>
    <lineage>
        <taxon>Eukaryota</taxon>
        <taxon>Metazoa</taxon>
        <taxon>Spiralia</taxon>
        <taxon>Lophotrochozoa</taxon>
        <taxon>Mollusca</taxon>
        <taxon>Cephalopoda</taxon>
        <taxon>Coleoidea</taxon>
        <taxon>Decapodiformes</taxon>
        <taxon>Sepiida</taxon>
        <taxon>Sepiina</taxon>
        <taxon>Sepiidae</taxon>
        <taxon>Acanthosepion</taxon>
    </lineage>
</organism>
<keyword evidence="3" id="KW-1185">Reference proteome</keyword>
<reference evidence="2" key="1">
    <citation type="submission" date="2021-01" db="EMBL/GenBank/DDBJ databases">
        <authorList>
            <person name="Li R."/>
            <person name="Bekaert M."/>
        </authorList>
    </citation>
    <scope>NUCLEOTIDE SEQUENCE</scope>
    <source>
        <strain evidence="2">Farmed</strain>
    </source>
</reference>
<evidence type="ECO:0000313" key="3">
    <source>
        <dbReference type="Proteomes" id="UP000597762"/>
    </source>
</evidence>
<protein>
    <submittedName>
        <fullName evidence="2">Uncharacterized protein</fullName>
    </submittedName>
</protein>
<dbReference type="AlphaFoldDB" id="A0A812DI10"/>
<comment type="caution">
    <text evidence="2">The sequence shown here is derived from an EMBL/GenBank/DDBJ whole genome shotgun (WGS) entry which is preliminary data.</text>
</comment>
<dbReference type="Proteomes" id="UP000597762">
    <property type="component" value="Unassembled WGS sequence"/>
</dbReference>
<feature type="region of interest" description="Disordered" evidence="1">
    <location>
        <begin position="94"/>
        <end position="201"/>
    </location>
</feature>
<feature type="compositionally biased region" description="Basic and acidic residues" evidence="1">
    <location>
        <begin position="161"/>
        <end position="171"/>
    </location>
</feature>
<accession>A0A812DI10</accession>
<feature type="compositionally biased region" description="Low complexity" evidence="1">
    <location>
        <begin position="135"/>
        <end position="155"/>
    </location>
</feature>
<sequence length="201" mass="21745">MSADGLVASKAISMACYWGRQTGSERAWLADRCVAKGPDHHVDVDAALDAIAAVLEAHVGATRCCKSLRREIEEGGDEQPGFSQLDSRAMHVARHTAQLAAEPQKQADDQQQGDGRSGKQKAGPARARVMIQPIRRTAAPRATPSRPARRAAAAAGLEPRPVVDPRRRRDQTTIGRPRRQADGAPPGWREAASPTPRRRNC</sequence>
<dbReference type="EMBL" id="CAHIKZ030003832">
    <property type="protein sequence ID" value="CAE1304546.1"/>
    <property type="molecule type" value="Genomic_DNA"/>
</dbReference>
<evidence type="ECO:0000256" key="1">
    <source>
        <dbReference type="SAM" id="MobiDB-lite"/>
    </source>
</evidence>